<accession>A0ABC8UVT2</accession>
<organism evidence="1 2">
    <name type="scientific">Ilex paraguariensis</name>
    <name type="common">yerba mate</name>
    <dbReference type="NCBI Taxonomy" id="185542"/>
    <lineage>
        <taxon>Eukaryota</taxon>
        <taxon>Viridiplantae</taxon>
        <taxon>Streptophyta</taxon>
        <taxon>Embryophyta</taxon>
        <taxon>Tracheophyta</taxon>
        <taxon>Spermatophyta</taxon>
        <taxon>Magnoliopsida</taxon>
        <taxon>eudicotyledons</taxon>
        <taxon>Gunneridae</taxon>
        <taxon>Pentapetalae</taxon>
        <taxon>asterids</taxon>
        <taxon>campanulids</taxon>
        <taxon>Aquifoliales</taxon>
        <taxon>Aquifoliaceae</taxon>
        <taxon>Ilex</taxon>
    </lineage>
</organism>
<name>A0ABC8UVT2_9AQUA</name>
<evidence type="ECO:0000313" key="2">
    <source>
        <dbReference type="Proteomes" id="UP001642360"/>
    </source>
</evidence>
<dbReference type="EMBL" id="CAUOFW020009213">
    <property type="protein sequence ID" value="CAK9185185.1"/>
    <property type="molecule type" value="Genomic_DNA"/>
</dbReference>
<reference evidence="1 2" key="1">
    <citation type="submission" date="2024-02" db="EMBL/GenBank/DDBJ databases">
        <authorList>
            <person name="Vignale AGUSTIN F."/>
            <person name="Sosa J E."/>
            <person name="Modenutti C."/>
        </authorList>
    </citation>
    <scope>NUCLEOTIDE SEQUENCE [LARGE SCALE GENOMIC DNA]</scope>
</reference>
<dbReference type="AlphaFoldDB" id="A0ABC8UVT2"/>
<comment type="caution">
    <text evidence="1">The sequence shown here is derived from an EMBL/GenBank/DDBJ whole genome shotgun (WGS) entry which is preliminary data.</text>
</comment>
<evidence type="ECO:0008006" key="3">
    <source>
        <dbReference type="Google" id="ProtNLM"/>
    </source>
</evidence>
<evidence type="ECO:0000313" key="1">
    <source>
        <dbReference type="EMBL" id="CAK9185185.1"/>
    </source>
</evidence>
<dbReference type="Proteomes" id="UP001642360">
    <property type="component" value="Unassembled WGS sequence"/>
</dbReference>
<keyword evidence="2" id="KW-1185">Reference proteome</keyword>
<protein>
    <recommendedName>
        <fullName evidence="3">Maturase K</fullName>
    </recommendedName>
</protein>
<proteinExistence type="predicted"/>
<feature type="non-terminal residue" evidence="1">
    <location>
        <position position="1"/>
    </location>
</feature>
<sequence>PGKGDLLRKEGQEGSFAAVATFLEFYFWITDDLLCSLSSRDLIFEQNFHFMH</sequence>
<gene>
    <name evidence="1" type="ORF">ILEXP_LOCUS55562</name>
</gene>